<dbReference type="InterPro" id="IPR026444">
    <property type="entry name" value="Secre_tail"/>
</dbReference>
<dbReference type="Pfam" id="PF18962">
    <property type="entry name" value="Por_Secre_tail"/>
    <property type="match status" value="1"/>
</dbReference>
<dbReference type="Proteomes" id="UP000192276">
    <property type="component" value="Unassembled WGS sequence"/>
</dbReference>
<dbReference type="AlphaFoldDB" id="A0A1V9FK82"/>
<dbReference type="SUPFAM" id="SSF48726">
    <property type="entry name" value="Immunoglobulin"/>
    <property type="match status" value="1"/>
</dbReference>
<dbReference type="STRING" id="550983.A4R26_22790"/>
<sequence length="749" mass="78262">MKKFYKIISAFIPVLLLTAAGARAQNNLSAGDIAFVSYQSKLDLTNIAFGGTTNFEDRFSIVVLKSGGLAAGTVIYFTDRGWSTNANDFIASTEGTIKWMAPAGGVAFGTEIYFISSYVDPVVSWNAYTTEAGTTTIGVVTTESGVNYMEVATAGDQVLAYQTGPAPGPAGTFDNTTRRFIAAIHANVESGVTTYANWDGASAIGPNQSSVPPGLSNGVTAMLLSQATLPATTGPAIEPDNGKLTTNVSACNTTALSTAVNTSSSWTLNNNAFPIGSTSGHSTFTLTDPVTVLSHPGNSTTCSGSQVVFNVTASGAGTLTYQWQESANAGFTSPVTLTNTGVYSGVNTASLTISNNTGLGGRYYRAVITNTCGAVNSNGALLTANASTLPTTGVSATQAITAGNNVFFSGCAIIAKILPSGASAVSGNVTSRVWIETSVPSYGGQPFAARHYEITPATNASAATGTVTLYFTQAEFDAFNAAPGSTLNLPTGPADNLGITNVRIGKYTGSSNDGTGLPGSYTSGAMLIDPADANVVWNATDSRWEITFDVTGFSGFILQTATSVLPVNLISFSARLANSDALVQWKTEGEMHNDYFEVERSPDGQTFTAFGKVAGNNGHGVQHYSFTDNDAALLHSSQVYYRLKIVSTTGETEYSTIVTLPLHTSGSPIVNVSPNPFTSQLKVRIQMPEAARVAIRLTDITGQLLTTQYMNVPKGQSVIPVTGVNNLVQGIYVLTVQFNAQVYTYKIVK</sequence>
<dbReference type="InterPro" id="IPR036179">
    <property type="entry name" value="Ig-like_dom_sf"/>
</dbReference>
<evidence type="ECO:0000313" key="4">
    <source>
        <dbReference type="Proteomes" id="UP000192276"/>
    </source>
</evidence>
<evidence type="ECO:0000259" key="2">
    <source>
        <dbReference type="Pfam" id="PF18962"/>
    </source>
</evidence>
<dbReference type="NCBIfam" id="TIGR04183">
    <property type="entry name" value="Por_Secre_tail"/>
    <property type="match status" value="1"/>
</dbReference>
<feature type="signal peptide" evidence="1">
    <location>
        <begin position="1"/>
        <end position="24"/>
    </location>
</feature>
<comment type="caution">
    <text evidence="3">The sequence shown here is derived from an EMBL/GenBank/DDBJ whole genome shotgun (WGS) entry which is preliminary data.</text>
</comment>
<name>A0A1V9FK82_9BACT</name>
<gene>
    <name evidence="3" type="ORF">A4R26_22790</name>
</gene>
<feature type="chain" id="PRO_5012031610" description="Secretion system C-terminal sorting domain-containing protein" evidence="1">
    <location>
        <begin position="25"/>
        <end position="749"/>
    </location>
</feature>
<protein>
    <recommendedName>
        <fullName evidence="2">Secretion system C-terminal sorting domain-containing protein</fullName>
    </recommendedName>
</protein>
<dbReference type="InterPro" id="IPR013783">
    <property type="entry name" value="Ig-like_fold"/>
</dbReference>
<evidence type="ECO:0000256" key="1">
    <source>
        <dbReference type="SAM" id="SignalP"/>
    </source>
</evidence>
<organism evidence="3 4">
    <name type="scientific">Niastella populi</name>
    <dbReference type="NCBI Taxonomy" id="550983"/>
    <lineage>
        <taxon>Bacteria</taxon>
        <taxon>Pseudomonadati</taxon>
        <taxon>Bacteroidota</taxon>
        <taxon>Chitinophagia</taxon>
        <taxon>Chitinophagales</taxon>
        <taxon>Chitinophagaceae</taxon>
        <taxon>Niastella</taxon>
    </lineage>
</organism>
<dbReference type="RefSeq" id="WP_081165216.1">
    <property type="nucleotide sequence ID" value="NZ_LWBP01000187.1"/>
</dbReference>
<proteinExistence type="predicted"/>
<accession>A0A1V9FK82</accession>
<dbReference type="EMBL" id="LWBP01000187">
    <property type="protein sequence ID" value="OQP58793.1"/>
    <property type="molecule type" value="Genomic_DNA"/>
</dbReference>
<dbReference type="OrthoDB" id="903882at2"/>
<keyword evidence="1" id="KW-0732">Signal</keyword>
<dbReference type="Gene3D" id="2.60.40.10">
    <property type="entry name" value="Immunoglobulins"/>
    <property type="match status" value="2"/>
</dbReference>
<keyword evidence="4" id="KW-1185">Reference proteome</keyword>
<feature type="domain" description="Secretion system C-terminal sorting" evidence="2">
    <location>
        <begin position="673"/>
        <end position="748"/>
    </location>
</feature>
<evidence type="ECO:0000313" key="3">
    <source>
        <dbReference type="EMBL" id="OQP58793.1"/>
    </source>
</evidence>
<reference evidence="4" key="1">
    <citation type="submission" date="2016-04" db="EMBL/GenBank/DDBJ databases">
        <authorList>
            <person name="Chen L."/>
            <person name="Zhuang W."/>
            <person name="Wang G."/>
        </authorList>
    </citation>
    <scope>NUCLEOTIDE SEQUENCE [LARGE SCALE GENOMIC DNA]</scope>
    <source>
        <strain evidence="4">208</strain>
    </source>
</reference>